<sequence length="76" mass="8577">MSASRPFNPWISKTKDVGQYADLEFISMANNWPFHVTYPTMLGKRSVMIRCGRFGRLLAVDKTDAKSVLLLNPLSS</sequence>
<keyword evidence="2" id="KW-1185">Reference proteome</keyword>
<accession>A0A1E5UMK0</accession>
<dbReference type="AlphaFoldDB" id="A0A1E5UMK0"/>
<evidence type="ECO:0000313" key="1">
    <source>
        <dbReference type="EMBL" id="OEL14120.1"/>
    </source>
</evidence>
<comment type="caution">
    <text evidence="1">The sequence shown here is derived from an EMBL/GenBank/DDBJ whole genome shotgun (WGS) entry which is preliminary data.</text>
</comment>
<proteinExistence type="predicted"/>
<reference evidence="1 2" key="1">
    <citation type="submission" date="2016-09" db="EMBL/GenBank/DDBJ databases">
        <title>The draft genome of Dichanthelium oligosanthes: A C3 panicoid grass species.</title>
        <authorList>
            <person name="Studer A.J."/>
            <person name="Schnable J.C."/>
            <person name="Brutnell T.P."/>
        </authorList>
    </citation>
    <scope>NUCLEOTIDE SEQUENCE [LARGE SCALE GENOMIC DNA]</scope>
    <source>
        <strain evidence="2">cv. Kellogg 1175</strain>
        <tissue evidence="1">Leaf</tissue>
    </source>
</reference>
<dbReference type="EMBL" id="LWDX02071087">
    <property type="protein sequence ID" value="OEL14120.1"/>
    <property type="molecule type" value="Genomic_DNA"/>
</dbReference>
<dbReference type="Proteomes" id="UP000095767">
    <property type="component" value="Unassembled WGS sequence"/>
</dbReference>
<name>A0A1E5UMK0_9POAL</name>
<evidence type="ECO:0000313" key="2">
    <source>
        <dbReference type="Proteomes" id="UP000095767"/>
    </source>
</evidence>
<gene>
    <name evidence="1" type="ORF">BAE44_0024861</name>
</gene>
<protein>
    <submittedName>
        <fullName evidence="1">Uncharacterized protein</fullName>
    </submittedName>
</protein>
<organism evidence="1 2">
    <name type="scientific">Dichanthelium oligosanthes</name>
    <dbReference type="NCBI Taxonomy" id="888268"/>
    <lineage>
        <taxon>Eukaryota</taxon>
        <taxon>Viridiplantae</taxon>
        <taxon>Streptophyta</taxon>
        <taxon>Embryophyta</taxon>
        <taxon>Tracheophyta</taxon>
        <taxon>Spermatophyta</taxon>
        <taxon>Magnoliopsida</taxon>
        <taxon>Liliopsida</taxon>
        <taxon>Poales</taxon>
        <taxon>Poaceae</taxon>
        <taxon>PACMAD clade</taxon>
        <taxon>Panicoideae</taxon>
        <taxon>Panicodae</taxon>
        <taxon>Paniceae</taxon>
        <taxon>Dichantheliinae</taxon>
        <taxon>Dichanthelium</taxon>
    </lineage>
</organism>